<comment type="subcellular location">
    <subcellularLocation>
        <location evidence="1">Cell membrane</location>
        <topology evidence="1">Multi-pass membrane protein</topology>
    </subcellularLocation>
</comment>
<dbReference type="KEGG" id="pseg:D3H65_08005"/>
<evidence type="ECO:0000313" key="9">
    <source>
        <dbReference type="EMBL" id="AXY73927.1"/>
    </source>
</evidence>
<feature type="transmembrane region" description="Helical" evidence="6">
    <location>
        <begin position="683"/>
        <end position="707"/>
    </location>
</feature>
<feature type="transmembrane region" description="Helical" evidence="6">
    <location>
        <begin position="341"/>
        <end position="364"/>
    </location>
</feature>
<feature type="domain" description="MacB-like periplasmic core" evidence="8">
    <location>
        <begin position="444"/>
        <end position="607"/>
    </location>
</feature>
<evidence type="ECO:0000256" key="1">
    <source>
        <dbReference type="ARBA" id="ARBA00004651"/>
    </source>
</evidence>
<evidence type="ECO:0000256" key="6">
    <source>
        <dbReference type="SAM" id="Phobius"/>
    </source>
</evidence>
<gene>
    <name evidence="9" type="ORF">D3H65_08005</name>
</gene>
<dbReference type="InterPro" id="IPR050250">
    <property type="entry name" value="Macrolide_Exporter_MacB"/>
</dbReference>
<keyword evidence="4 6" id="KW-1133">Transmembrane helix</keyword>
<feature type="domain" description="ABC3 transporter permease C-terminal" evidence="7">
    <location>
        <begin position="687"/>
        <end position="798"/>
    </location>
</feature>
<evidence type="ECO:0000259" key="8">
    <source>
        <dbReference type="Pfam" id="PF12704"/>
    </source>
</evidence>
<feature type="domain" description="MacB-like periplasmic core" evidence="8">
    <location>
        <begin position="20"/>
        <end position="255"/>
    </location>
</feature>
<dbReference type="Proteomes" id="UP000263900">
    <property type="component" value="Chromosome"/>
</dbReference>
<name>A0A3B7MJW6_9BACT</name>
<keyword evidence="3 6" id="KW-0812">Transmembrane</keyword>
<dbReference type="RefSeq" id="WP_119049814.1">
    <property type="nucleotide sequence ID" value="NZ_CP032157.1"/>
</dbReference>
<dbReference type="InterPro" id="IPR003838">
    <property type="entry name" value="ABC3_permease_C"/>
</dbReference>
<organism evidence="9 10">
    <name type="scientific">Paraflavitalea soli</name>
    <dbReference type="NCBI Taxonomy" id="2315862"/>
    <lineage>
        <taxon>Bacteria</taxon>
        <taxon>Pseudomonadati</taxon>
        <taxon>Bacteroidota</taxon>
        <taxon>Chitinophagia</taxon>
        <taxon>Chitinophagales</taxon>
        <taxon>Chitinophagaceae</taxon>
        <taxon>Paraflavitalea</taxon>
    </lineage>
</organism>
<dbReference type="PROSITE" id="PS51257">
    <property type="entry name" value="PROKAR_LIPOPROTEIN"/>
    <property type="match status" value="1"/>
</dbReference>
<sequence length="807" mass="89448">MITTWFKIAWRTLTRHKIYSLINVLGLTLGICACLVIWLITQYEFSFDKFHPDSDRIYRITTAQQFVKGESPSLTPAVIPPLAEAVRTGIPGLATVAPYHILADATVNVPVKDAVSAAFPSQPVVAGPAYFSILPPVWLAGDARTALSAPFKVVLSETKARQYFGPLSPDQVLGRELVYNDSLHVQVAGIIKDWKGHTDFPFTEFISLSTADHGFLQRSLHLDQLQWKGVPFSSRVLLKLAKDVKREDVDAALTALFNARWGTGTMTVALQPLNRVHFTDYGNGTQMRTAHLPTLYALISIALFILILAVINYVNLATAQSLTRDKEVGIRKVLGSSRTSIVIQFLCETLVLTLLSVLLAALLVKPVLGLFQRFIPAAVSFDPFAVNTWLFLAGIALLTTLLAGLYPARFLSSYLPVITLKGAGAVRGSEKWWLRKGLIVFQFTISLLFIIGTLVIGRQIRFMLTKDLGFKSDAVVLFSTNESRDSLNRVKLLEEQIRQLPGVAGAARENMPPMGLDRGVFTIQYKALGEDKIPVAAVKADEHFIPFYQIRLLAGRNLLPSDTLKELVINESLARLLGFKKPAQALGQSLYTWNKFVPIVGVVADFHQASLHEPVKPMVIAAIACTDMAVRLDTKNMPAAHTRAILARIERRWKEFYPNTPFEYEFLDESLAQLYEKEQTTAWLMNIATGITIFISCIGLLGLTMFTAERRTREIGIRKVLGASVPDIVALLGKDFILLVIIALVIASPIAWLFMQQWLQDFAYRIPVGWDIFLVAGMAILGITFLTIGFQSLKAALANPVKSLRTE</sequence>
<dbReference type="PANTHER" id="PTHR30572:SF18">
    <property type="entry name" value="ABC-TYPE MACROLIDE FAMILY EXPORT SYSTEM PERMEASE COMPONENT 2"/>
    <property type="match status" value="1"/>
</dbReference>
<proteinExistence type="predicted"/>
<evidence type="ECO:0000259" key="7">
    <source>
        <dbReference type="Pfam" id="PF02687"/>
    </source>
</evidence>
<keyword evidence="5 6" id="KW-0472">Membrane</keyword>
<feature type="transmembrane region" description="Helical" evidence="6">
    <location>
        <begin position="384"/>
        <end position="406"/>
    </location>
</feature>
<dbReference type="PANTHER" id="PTHR30572">
    <property type="entry name" value="MEMBRANE COMPONENT OF TRANSPORTER-RELATED"/>
    <property type="match status" value="1"/>
</dbReference>
<dbReference type="InterPro" id="IPR025857">
    <property type="entry name" value="MacB_PCD"/>
</dbReference>
<evidence type="ECO:0000313" key="10">
    <source>
        <dbReference type="Proteomes" id="UP000263900"/>
    </source>
</evidence>
<evidence type="ECO:0000256" key="4">
    <source>
        <dbReference type="ARBA" id="ARBA00022989"/>
    </source>
</evidence>
<dbReference type="AlphaFoldDB" id="A0A3B7MJW6"/>
<accession>A0A3B7MJW6</accession>
<evidence type="ECO:0000256" key="3">
    <source>
        <dbReference type="ARBA" id="ARBA00022692"/>
    </source>
</evidence>
<feature type="transmembrane region" description="Helical" evidence="6">
    <location>
        <begin position="295"/>
        <end position="316"/>
    </location>
</feature>
<dbReference type="GO" id="GO:0005886">
    <property type="term" value="C:plasma membrane"/>
    <property type="evidence" value="ECO:0007669"/>
    <property type="project" value="UniProtKB-SubCell"/>
</dbReference>
<feature type="transmembrane region" description="Helical" evidence="6">
    <location>
        <begin position="728"/>
        <end position="752"/>
    </location>
</feature>
<dbReference type="OrthoDB" id="1451596at2"/>
<dbReference type="GO" id="GO:0022857">
    <property type="term" value="F:transmembrane transporter activity"/>
    <property type="evidence" value="ECO:0007669"/>
    <property type="project" value="TreeGrafter"/>
</dbReference>
<keyword evidence="2" id="KW-1003">Cell membrane</keyword>
<feature type="transmembrane region" description="Helical" evidence="6">
    <location>
        <begin position="772"/>
        <end position="793"/>
    </location>
</feature>
<dbReference type="Pfam" id="PF02687">
    <property type="entry name" value="FtsX"/>
    <property type="match status" value="2"/>
</dbReference>
<feature type="transmembrane region" description="Helical" evidence="6">
    <location>
        <begin position="437"/>
        <end position="457"/>
    </location>
</feature>
<feature type="domain" description="ABC3 transporter permease C-terminal" evidence="7">
    <location>
        <begin position="300"/>
        <end position="413"/>
    </location>
</feature>
<feature type="transmembrane region" description="Helical" evidence="6">
    <location>
        <begin position="21"/>
        <end position="40"/>
    </location>
</feature>
<keyword evidence="10" id="KW-1185">Reference proteome</keyword>
<evidence type="ECO:0000256" key="5">
    <source>
        <dbReference type="ARBA" id="ARBA00023136"/>
    </source>
</evidence>
<protein>
    <submittedName>
        <fullName evidence="9">ABC transporter permease</fullName>
    </submittedName>
</protein>
<reference evidence="9 10" key="1">
    <citation type="submission" date="2018-09" db="EMBL/GenBank/DDBJ databases">
        <title>Genome sequencing of strain 6GH32-13.</title>
        <authorList>
            <person name="Weon H.-Y."/>
            <person name="Heo J."/>
            <person name="Kwon S.-W."/>
        </authorList>
    </citation>
    <scope>NUCLEOTIDE SEQUENCE [LARGE SCALE GENOMIC DNA]</scope>
    <source>
        <strain evidence="9 10">5GH32-13</strain>
    </source>
</reference>
<evidence type="ECO:0000256" key="2">
    <source>
        <dbReference type="ARBA" id="ARBA00022475"/>
    </source>
</evidence>
<dbReference type="Pfam" id="PF12704">
    <property type="entry name" value="MacB_PCD"/>
    <property type="match status" value="2"/>
</dbReference>
<dbReference type="EMBL" id="CP032157">
    <property type="protein sequence ID" value="AXY73927.1"/>
    <property type="molecule type" value="Genomic_DNA"/>
</dbReference>